<dbReference type="EMBL" id="JAKUCV010002605">
    <property type="protein sequence ID" value="KAJ4842046.1"/>
    <property type="molecule type" value="Genomic_DNA"/>
</dbReference>
<dbReference type="AlphaFoldDB" id="A0A9Q0G546"/>
<organism evidence="2 3">
    <name type="scientific">Turnera subulata</name>
    <dbReference type="NCBI Taxonomy" id="218843"/>
    <lineage>
        <taxon>Eukaryota</taxon>
        <taxon>Viridiplantae</taxon>
        <taxon>Streptophyta</taxon>
        <taxon>Embryophyta</taxon>
        <taxon>Tracheophyta</taxon>
        <taxon>Spermatophyta</taxon>
        <taxon>Magnoliopsida</taxon>
        <taxon>eudicotyledons</taxon>
        <taxon>Gunneridae</taxon>
        <taxon>Pentapetalae</taxon>
        <taxon>rosids</taxon>
        <taxon>fabids</taxon>
        <taxon>Malpighiales</taxon>
        <taxon>Passifloraceae</taxon>
        <taxon>Turnera</taxon>
    </lineage>
</organism>
<feature type="compositionally biased region" description="Polar residues" evidence="1">
    <location>
        <begin position="187"/>
        <end position="207"/>
    </location>
</feature>
<feature type="non-terminal residue" evidence="2">
    <location>
        <position position="1"/>
    </location>
</feature>
<sequence>MVPGVPRSSNSIPAGSDALNTSRENRAGLTQQLLPVQRSNNLDSMVQAQILEELRRREVIQVQPPSSSYGESRIPPQAPENPLAQELMYDVPEISSIPAGNDSLNTSWENTAGPTQPGFTRMPGSSNNDARTTFPIEDEDAGQAVDWEQYFNGDPIRQSLTLDDQDPRCQVMPSSCNEEVRIADPTNAPTETSQENPVDQGQGQASVSRGMEVQVTIGNRWSLEWECGTILSAKNILHISVISFVTRIQVLCYYFQDKQLTAHQILDVATNMLAAFHAATTNDLSSDSCSRACSFTEIWRPPTTGFFKLNTGAGMFSNGHAGFKKIGACLDPETTEAKAAIFGLEAADSTTVQSPHESWAKQCQSPH</sequence>
<reference evidence="2" key="2">
    <citation type="journal article" date="2023" name="Plants (Basel)">
        <title>Annotation of the Turnera subulata (Passifloraceae) Draft Genome Reveals the S-Locus Evolved after the Divergence of Turneroideae from Passifloroideae in a Stepwise Manner.</title>
        <authorList>
            <person name="Henning P.M."/>
            <person name="Roalson E.H."/>
            <person name="Mir W."/>
            <person name="McCubbin A.G."/>
            <person name="Shore J.S."/>
        </authorList>
    </citation>
    <scope>NUCLEOTIDE SEQUENCE</scope>
    <source>
        <strain evidence="2">F60SS</strain>
    </source>
</reference>
<feature type="compositionally biased region" description="Polar residues" evidence="1">
    <location>
        <begin position="7"/>
        <end position="20"/>
    </location>
</feature>
<keyword evidence="3" id="KW-1185">Reference proteome</keyword>
<proteinExistence type="predicted"/>
<comment type="caution">
    <text evidence="2">The sequence shown here is derived from an EMBL/GenBank/DDBJ whole genome shotgun (WGS) entry which is preliminary data.</text>
</comment>
<protein>
    <submittedName>
        <fullName evidence="2">Uncharacterized protein</fullName>
    </submittedName>
</protein>
<reference evidence="2" key="1">
    <citation type="submission" date="2022-02" db="EMBL/GenBank/DDBJ databases">
        <authorList>
            <person name="Henning P.M."/>
            <person name="McCubbin A.G."/>
            <person name="Shore J.S."/>
        </authorList>
    </citation>
    <scope>NUCLEOTIDE SEQUENCE</scope>
    <source>
        <strain evidence="2">F60SS</strain>
        <tissue evidence="2">Leaves</tissue>
    </source>
</reference>
<evidence type="ECO:0000313" key="2">
    <source>
        <dbReference type="EMBL" id="KAJ4842046.1"/>
    </source>
</evidence>
<feature type="region of interest" description="Disordered" evidence="1">
    <location>
        <begin position="186"/>
        <end position="207"/>
    </location>
</feature>
<dbReference type="Proteomes" id="UP001141552">
    <property type="component" value="Unassembled WGS sequence"/>
</dbReference>
<evidence type="ECO:0000256" key="1">
    <source>
        <dbReference type="SAM" id="MobiDB-lite"/>
    </source>
</evidence>
<evidence type="ECO:0000313" key="3">
    <source>
        <dbReference type="Proteomes" id="UP001141552"/>
    </source>
</evidence>
<name>A0A9Q0G546_9ROSI</name>
<feature type="region of interest" description="Disordered" evidence="1">
    <location>
        <begin position="1"/>
        <end position="20"/>
    </location>
</feature>
<accession>A0A9Q0G546</accession>
<gene>
    <name evidence="2" type="ORF">Tsubulata_043526</name>
</gene>